<dbReference type="PANTHER" id="PTHR13450">
    <property type="entry name" value="MITOCHONDRIAL 39S RIBOSOMAL PROTEIN L42"/>
    <property type="match status" value="1"/>
</dbReference>
<keyword evidence="3" id="KW-0809">Transit peptide</keyword>
<proteinExistence type="inferred from homology"/>
<evidence type="ECO:0000256" key="2">
    <source>
        <dbReference type="ARBA" id="ARBA00005556"/>
    </source>
</evidence>
<keyword evidence="4 8" id="KW-0689">Ribosomal protein</keyword>
<organism evidence="8">
    <name type="scientific">Culex tarsalis</name>
    <name type="common">Encephalitis mosquito</name>
    <dbReference type="NCBI Taxonomy" id="7177"/>
    <lineage>
        <taxon>Eukaryota</taxon>
        <taxon>Metazoa</taxon>
        <taxon>Ecdysozoa</taxon>
        <taxon>Arthropoda</taxon>
        <taxon>Hexapoda</taxon>
        <taxon>Insecta</taxon>
        <taxon>Pterygota</taxon>
        <taxon>Neoptera</taxon>
        <taxon>Endopterygota</taxon>
        <taxon>Diptera</taxon>
        <taxon>Nematocera</taxon>
        <taxon>Culicoidea</taxon>
        <taxon>Culicidae</taxon>
        <taxon>Culicinae</taxon>
        <taxon>Culicini</taxon>
        <taxon>Culex</taxon>
        <taxon>Culex</taxon>
    </lineage>
</organism>
<protein>
    <recommendedName>
        <fullName evidence="7">Large ribosomal subunit protein mL42</fullName>
    </recommendedName>
</protein>
<comment type="subcellular location">
    <subcellularLocation>
        <location evidence="1">Mitochondrion</location>
    </subcellularLocation>
</comment>
<dbReference type="PANTHER" id="PTHR13450:SF4">
    <property type="entry name" value="LARGE RIBOSOMAL SUBUNIT PROTEIN ML42"/>
    <property type="match status" value="1"/>
</dbReference>
<comment type="similarity">
    <text evidence="2">Belongs to the mitochondrion-specific ribosomal protein mL42 family.</text>
</comment>
<sequence>MALCGRIFRRWNHFKTLKQYENVPIAPGCPQSLVQQVIPVGEKCYLAWHPQPQFPYEFSKPIVRKPVEAGSNLINDELVRSGASGLKDKHPEFVREELAKATFTTKHRWFPRARDKKAKRTPMDREFL</sequence>
<evidence type="ECO:0000256" key="5">
    <source>
        <dbReference type="ARBA" id="ARBA00023128"/>
    </source>
</evidence>
<dbReference type="InterPro" id="IPR019346">
    <property type="entry name" value="Ribosomal_mL42"/>
</dbReference>
<reference evidence="8" key="1">
    <citation type="submission" date="2017-01" db="EMBL/GenBank/DDBJ databases">
        <title>A deep insight into the sialotranscriptome of adult male and female Cluex tarsalis mosquitoes.</title>
        <authorList>
            <person name="Ribeiro J.M."/>
            <person name="Moreira F."/>
            <person name="Bernard K.A."/>
            <person name="Calvo E."/>
        </authorList>
    </citation>
    <scope>NUCLEOTIDE SEQUENCE</scope>
    <source>
        <strain evidence="8">Kern County</strain>
        <tissue evidence="8">Salivary glands</tissue>
    </source>
</reference>
<name>A0A1Q3FDE6_CULTA</name>
<dbReference type="EMBL" id="GFDL01009444">
    <property type="protein sequence ID" value="JAV25601.1"/>
    <property type="molecule type" value="Transcribed_RNA"/>
</dbReference>
<dbReference type="GO" id="GO:0005762">
    <property type="term" value="C:mitochondrial large ribosomal subunit"/>
    <property type="evidence" value="ECO:0007669"/>
    <property type="project" value="TreeGrafter"/>
</dbReference>
<dbReference type="AlphaFoldDB" id="A0A1Q3FDE6"/>
<dbReference type="Pfam" id="PF10210">
    <property type="entry name" value="MRP-S32"/>
    <property type="match status" value="1"/>
</dbReference>
<evidence type="ECO:0000313" key="8">
    <source>
        <dbReference type="EMBL" id="JAV25601.1"/>
    </source>
</evidence>
<keyword evidence="5" id="KW-0496">Mitochondrion</keyword>
<evidence type="ECO:0000256" key="1">
    <source>
        <dbReference type="ARBA" id="ARBA00004173"/>
    </source>
</evidence>
<evidence type="ECO:0000256" key="3">
    <source>
        <dbReference type="ARBA" id="ARBA00022946"/>
    </source>
</evidence>
<evidence type="ECO:0000256" key="7">
    <source>
        <dbReference type="ARBA" id="ARBA00035189"/>
    </source>
</evidence>
<accession>A0A1Q3FDE6</accession>
<evidence type="ECO:0000256" key="4">
    <source>
        <dbReference type="ARBA" id="ARBA00022980"/>
    </source>
</evidence>
<evidence type="ECO:0000256" key="6">
    <source>
        <dbReference type="ARBA" id="ARBA00023274"/>
    </source>
</evidence>
<keyword evidence="6" id="KW-0687">Ribonucleoprotein</keyword>